<dbReference type="InterPro" id="IPR000832">
    <property type="entry name" value="GPCR_2_secretin-like"/>
</dbReference>
<keyword evidence="2 5" id="KW-0812">Transmembrane</keyword>
<evidence type="ECO:0000313" key="7">
    <source>
        <dbReference type="Proteomes" id="UP000278807"/>
    </source>
</evidence>
<dbReference type="PANTHER" id="PTHR45620">
    <property type="entry name" value="PDF RECEPTOR-LIKE PROTEIN-RELATED"/>
    <property type="match status" value="1"/>
</dbReference>
<protein>
    <submittedName>
        <fullName evidence="8">G_PROTEIN_RECEP_F2_4 domain-containing protein</fullName>
    </submittedName>
</protein>
<keyword evidence="7" id="KW-1185">Reference proteome</keyword>
<evidence type="ECO:0000256" key="3">
    <source>
        <dbReference type="ARBA" id="ARBA00022989"/>
    </source>
</evidence>
<dbReference type="GO" id="GO:0008528">
    <property type="term" value="F:G protein-coupled peptide receptor activity"/>
    <property type="evidence" value="ECO:0007669"/>
    <property type="project" value="TreeGrafter"/>
</dbReference>
<feature type="transmembrane region" description="Helical" evidence="5">
    <location>
        <begin position="113"/>
        <end position="133"/>
    </location>
</feature>
<keyword evidence="4 5" id="KW-0472">Membrane</keyword>
<dbReference type="InterPro" id="IPR050332">
    <property type="entry name" value="GPCR_2"/>
</dbReference>
<feature type="transmembrane region" description="Helical" evidence="5">
    <location>
        <begin position="139"/>
        <end position="162"/>
    </location>
</feature>
<dbReference type="EMBL" id="UZAE01000165">
    <property type="protein sequence ID" value="VDN96422.1"/>
    <property type="molecule type" value="Genomic_DNA"/>
</dbReference>
<proteinExistence type="predicted"/>
<reference evidence="8" key="1">
    <citation type="submission" date="2017-02" db="UniProtKB">
        <authorList>
            <consortium name="WormBaseParasite"/>
        </authorList>
    </citation>
    <scope>IDENTIFICATION</scope>
</reference>
<dbReference type="Pfam" id="PF00002">
    <property type="entry name" value="7tm_2"/>
    <property type="match status" value="1"/>
</dbReference>
<accession>A0A0R3T132</accession>
<gene>
    <name evidence="6" type="ORF">HNAJ_LOCUS563</name>
</gene>
<dbReference type="GO" id="GO:0007188">
    <property type="term" value="P:adenylate cyclase-modulating G protein-coupled receptor signaling pathway"/>
    <property type="evidence" value="ECO:0007669"/>
    <property type="project" value="TreeGrafter"/>
</dbReference>
<evidence type="ECO:0000313" key="8">
    <source>
        <dbReference type="WBParaSite" id="HNAJ_0000056201-mRNA-1"/>
    </source>
</evidence>
<evidence type="ECO:0000313" key="6">
    <source>
        <dbReference type="EMBL" id="VDN96422.1"/>
    </source>
</evidence>
<evidence type="ECO:0000256" key="1">
    <source>
        <dbReference type="ARBA" id="ARBA00004141"/>
    </source>
</evidence>
<dbReference type="STRING" id="102285.A0A0R3T132"/>
<evidence type="ECO:0000256" key="5">
    <source>
        <dbReference type="SAM" id="Phobius"/>
    </source>
</evidence>
<dbReference type="AlphaFoldDB" id="A0A0R3T132"/>
<comment type="subcellular location">
    <subcellularLocation>
        <location evidence="1">Membrane</location>
        <topology evidence="1">Multi-pass membrane protein</topology>
    </subcellularLocation>
</comment>
<dbReference type="OrthoDB" id="6022368at2759"/>
<keyword evidence="3 5" id="KW-1133">Transmembrane helix</keyword>
<evidence type="ECO:0000256" key="2">
    <source>
        <dbReference type="ARBA" id="ARBA00022692"/>
    </source>
</evidence>
<feature type="transmembrane region" description="Helical" evidence="5">
    <location>
        <begin position="25"/>
        <end position="45"/>
    </location>
</feature>
<organism evidence="8">
    <name type="scientific">Rodentolepis nana</name>
    <name type="common">Dwarf tapeworm</name>
    <name type="synonym">Hymenolepis nana</name>
    <dbReference type="NCBI Taxonomy" id="102285"/>
    <lineage>
        <taxon>Eukaryota</taxon>
        <taxon>Metazoa</taxon>
        <taxon>Spiralia</taxon>
        <taxon>Lophotrochozoa</taxon>
        <taxon>Platyhelminthes</taxon>
        <taxon>Cestoda</taxon>
        <taxon>Eucestoda</taxon>
        <taxon>Cyclophyllidea</taxon>
        <taxon>Hymenolepididae</taxon>
        <taxon>Rodentolepis</taxon>
    </lineage>
</organism>
<dbReference type="Gene3D" id="1.20.1070.10">
    <property type="entry name" value="Rhodopsin 7-helix transmembrane proteins"/>
    <property type="match status" value="1"/>
</dbReference>
<dbReference type="GO" id="GO:0005886">
    <property type="term" value="C:plasma membrane"/>
    <property type="evidence" value="ECO:0007669"/>
    <property type="project" value="TreeGrafter"/>
</dbReference>
<dbReference type="Proteomes" id="UP000278807">
    <property type="component" value="Unassembled WGS sequence"/>
</dbReference>
<evidence type="ECO:0000256" key="4">
    <source>
        <dbReference type="ARBA" id="ARBA00023136"/>
    </source>
</evidence>
<name>A0A0R3T132_RODNA</name>
<reference evidence="6 7" key="2">
    <citation type="submission" date="2018-11" db="EMBL/GenBank/DDBJ databases">
        <authorList>
            <consortium name="Pathogen Informatics"/>
        </authorList>
    </citation>
    <scope>NUCLEOTIDE SEQUENCE [LARGE SCALE GENOMIC DNA]</scope>
</reference>
<dbReference type="WBParaSite" id="HNAJ_0000056201-mRNA-1">
    <property type="protein sequence ID" value="HNAJ_0000056201-mRNA-1"/>
    <property type="gene ID" value="HNAJ_0000056201"/>
</dbReference>
<sequence length="222" mass="25379">MAFTSKKQAKNSQMNEGPTSFGSQIIDLKLCNVLVLISILYAIIFRLKIPKNSPSSLAHTGHEVTSVEAVNSNGHSRKQKFKLKIFQLSNSNRSRFRLTVRSNRAESIKSLKACLMLIPLLGIPQVIFIVPYHPSVVQIFSYINAVVTATQGFWVALIYCFLNEEVRILLRKSYNKFLLRNHLRRHRHPSPVSRRTRQRTVLEINGEFVDKVEKTSSFTHSV</sequence>
<dbReference type="PRINTS" id="PR00249">
    <property type="entry name" value="GPCRSECRETIN"/>
</dbReference>